<dbReference type="EMBL" id="AP017895">
    <property type="protein sequence ID" value="BAV87738.1"/>
    <property type="molecule type" value="Genomic_DNA"/>
</dbReference>
<organism evidence="1 2">
    <name type="scientific">Rothia aeria</name>
    <dbReference type="NCBI Taxonomy" id="172042"/>
    <lineage>
        <taxon>Bacteria</taxon>
        <taxon>Bacillati</taxon>
        <taxon>Actinomycetota</taxon>
        <taxon>Actinomycetes</taxon>
        <taxon>Micrococcales</taxon>
        <taxon>Micrococcaceae</taxon>
        <taxon>Rothia</taxon>
    </lineage>
</organism>
<protein>
    <submittedName>
        <fullName evidence="1">Uncharacterized protein</fullName>
    </submittedName>
</protein>
<gene>
    <name evidence="1" type="ORF">RA11412_1439</name>
</gene>
<dbReference type="Proteomes" id="UP000250241">
    <property type="component" value="Chromosome"/>
</dbReference>
<name>A0A2Z5QZ67_9MICC</name>
<proteinExistence type="predicted"/>
<accession>A0A2Z5QZ67</accession>
<evidence type="ECO:0000313" key="1">
    <source>
        <dbReference type="EMBL" id="BAV87738.1"/>
    </source>
</evidence>
<keyword evidence="2" id="KW-1185">Reference proteome</keyword>
<reference evidence="1 2" key="1">
    <citation type="submission" date="2016-10" db="EMBL/GenBank/DDBJ databases">
        <title>Genome sequence of Rothia aeria strain JCM11412.</title>
        <authorList>
            <person name="Nambu T."/>
        </authorList>
    </citation>
    <scope>NUCLEOTIDE SEQUENCE [LARGE SCALE GENOMIC DNA]</scope>
    <source>
        <strain evidence="1 2">JCM 11412</strain>
    </source>
</reference>
<dbReference type="KEGG" id="raj:RA11412_1439"/>
<dbReference type="AlphaFoldDB" id="A0A2Z5QZ67"/>
<sequence length="145" mass="15653">MTGPVHLPPHTSQVKSLAEMIRAILAAPKTGNWLGLDEILAGTGEKERSAVLRTLGGFTAVYEREGPTPRMFYLRAALAGRKKVGEIFTWPSANDPCTSWIARHPGTNYPVYSGEQLCTDASVREAAVEAFAAGILHRGARGFSE</sequence>
<evidence type="ECO:0000313" key="2">
    <source>
        <dbReference type="Proteomes" id="UP000250241"/>
    </source>
</evidence>